<dbReference type="EMBL" id="GG663363">
    <property type="protein sequence ID" value="EEH10607.1"/>
    <property type="molecule type" value="Genomic_DNA"/>
</dbReference>
<keyword evidence="2" id="KW-1185">Reference proteome</keyword>
<evidence type="ECO:0000313" key="2">
    <source>
        <dbReference type="Proteomes" id="UP000001631"/>
    </source>
</evidence>
<name>C0NAB6_AJECG</name>
<evidence type="ECO:0000313" key="1">
    <source>
        <dbReference type="EMBL" id="EEH10607.1"/>
    </source>
</evidence>
<gene>
    <name evidence="1" type="ORF">HCBG_00062</name>
</gene>
<organism evidence="1 2">
    <name type="scientific">Ajellomyces capsulatus (strain G186AR / H82 / ATCC MYA-2454 / RMSCC 2432)</name>
    <name type="common">Darling's disease fungus</name>
    <name type="synonym">Histoplasma capsulatum</name>
    <dbReference type="NCBI Taxonomy" id="447093"/>
    <lineage>
        <taxon>Eukaryota</taxon>
        <taxon>Fungi</taxon>
        <taxon>Dikarya</taxon>
        <taxon>Ascomycota</taxon>
        <taxon>Pezizomycotina</taxon>
        <taxon>Eurotiomycetes</taxon>
        <taxon>Eurotiomycetidae</taxon>
        <taxon>Onygenales</taxon>
        <taxon>Ajellomycetaceae</taxon>
        <taxon>Histoplasma</taxon>
    </lineage>
</organism>
<proteinExistence type="predicted"/>
<accession>C0NAB6</accession>
<dbReference type="GeneID" id="69033079"/>
<sequence>MAKNSDQNYLTHSLNDGLKPGMNMEVGCFEYQGLDLDPHTKRDQIDQGSRKDACIGDDAAWEVRRHTHKLINMKNQTKDKQSSGDFSSKYWSAPPRPLDFSIIRRLSITIEQANSKKAIPERRLERWEFGEISRRWWHRRPLEPGHVLVLESVTEYRVVFLAIRLGPWSEILSLLDQRHGWFSQSSPFFLLQKHKHKLTVDPCSDVHQHYLTKIFALDARCQLMHGSPIFSWSIRSRRRGLFSWSGFLRPHRHASRN</sequence>
<reference evidence="1" key="1">
    <citation type="submission" date="2009-02" db="EMBL/GenBank/DDBJ databases">
        <title>The Genome Sequence of Ajellomyces capsulatus strain G186AR.</title>
        <authorList>
            <consortium name="The Broad Institute Genome Sequencing Platform"/>
            <person name="Champion M."/>
            <person name="Cuomo C."/>
            <person name="Ma L.-J."/>
            <person name="Henn M.R."/>
            <person name="Sil A."/>
            <person name="Goldman B."/>
            <person name="Young S.K."/>
            <person name="Kodira C.D."/>
            <person name="Zeng Q."/>
            <person name="Koehrsen M."/>
            <person name="Alvarado L."/>
            <person name="Berlin A."/>
            <person name="Borenstein D."/>
            <person name="Chen Z."/>
            <person name="Engels R."/>
            <person name="Freedman E."/>
            <person name="Gellesch M."/>
            <person name="Goldberg J."/>
            <person name="Griggs A."/>
            <person name="Gujja S."/>
            <person name="Heiman D."/>
            <person name="Hepburn T."/>
            <person name="Howarth C."/>
            <person name="Jen D."/>
            <person name="Larson L."/>
            <person name="Lewis B."/>
            <person name="Mehta T."/>
            <person name="Park D."/>
            <person name="Pearson M."/>
            <person name="Roberts A."/>
            <person name="Saif S."/>
            <person name="Shea T."/>
            <person name="Shenoy N."/>
            <person name="Sisk P."/>
            <person name="Stolte C."/>
            <person name="Sykes S."/>
            <person name="Walk T."/>
            <person name="White J."/>
            <person name="Yandava C."/>
            <person name="Klein B."/>
            <person name="McEwen J.G."/>
            <person name="Puccia R."/>
            <person name="Goldman G.H."/>
            <person name="Felipe M.S."/>
            <person name="Nino-Vega G."/>
            <person name="San-Blas G."/>
            <person name="Taylor J."/>
            <person name="Mendoza L."/>
            <person name="Galagan J."/>
            <person name="Nusbaum C."/>
            <person name="Birren B."/>
        </authorList>
    </citation>
    <scope>NUCLEOTIDE SEQUENCE</scope>
    <source>
        <strain evidence="1">G186AR</strain>
    </source>
</reference>
<dbReference type="Proteomes" id="UP000001631">
    <property type="component" value="Unassembled WGS sequence"/>
</dbReference>
<dbReference type="AlphaFoldDB" id="C0NAB6"/>
<dbReference type="RefSeq" id="XP_045291087.1">
    <property type="nucleotide sequence ID" value="XM_045427112.1"/>
</dbReference>
<protein>
    <submittedName>
        <fullName evidence="1">Uncharacterized protein</fullName>
    </submittedName>
</protein>
<dbReference type="InParanoid" id="C0NAB6"/>
<dbReference type="HOGENOM" id="CLU_1081711_0_0_1"/>